<evidence type="ECO:0000313" key="14">
    <source>
        <dbReference type="EMBL" id="KAG2635778.1"/>
    </source>
</evidence>
<gene>
    <name evidence="14" type="ORF">PVAP13_2NG387900</name>
</gene>
<dbReference type="AlphaFoldDB" id="A0A8T0VLN5"/>
<evidence type="ECO:0000313" key="15">
    <source>
        <dbReference type="Proteomes" id="UP000823388"/>
    </source>
</evidence>
<comment type="catalytic activity">
    <reaction evidence="11">
        <text>O-phospho-L-threonyl-[protein] + H2O = L-threonyl-[protein] + phosphate</text>
        <dbReference type="Rhea" id="RHEA:47004"/>
        <dbReference type="Rhea" id="RHEA-COMP:11060"/>
        <dbReference type="Rhea" id="RHEA-COMP:11605"/>
        <dbReference type="ChEBI" id="CHEBI:15377"/>
        <dbReference type="ChEBI" id="CHEBI:30013"/>
        <dbReference type="ChEBI" id="CHEBI:43474"/>
        <dbReference type="ChEBI" id="CHEBI:61977"/>
        <dbReference type="EC" id="3.1.3.16"/>
    </reaction>
</comment>
<dbReference type="CDD" id="cd00143">
    <property type="entry name" value="PP2Cc"/>
    <property type="match status" value="1"/>
</dbReference>
<dbReference type="SUPFAM" id="SSF81606">
    <property type="entry name" value="PP2C-like"/>
    <property type="match status" value="1"/>
</dbReference>
<evidence type="ECO:0000256" key="5">
    <source>
        <dbReference type="ARBA" id="ARBA00022723"/>
    </source>
</evidence>
<dbReference type="PANTHER" id="PTHR13832">
    <property type="entry name" value="PROTEIN PHOSPHATASE 2C"/>
    <property type="match status" value="1"/>
</dbReference>
<dbReference type="InterPro" id="IPR036457">
    <property type="entry name" value="PPM-type-like_dom_sf"/>
</dbReference>
<dbReference type="InterPro" id="IPR015655">
    <property type="entry name" value="PP2C"/>
</dbReference>
<dbReference type="Gene3D" id="3.60.40.10">
    <property type="entry name" value="PPM-type phosphatase domain"/>
    <property type="match status" value="1"/>
</dbReference>
<dbReference type="PROSITE" id="PS01032">
    <property type="entry name" value="PPM_1"/>
    <property type="match status" value="1"/>
</dbReference>
<comment type="cofactor">
    <cofactor evidence="1">
        <name>Mn(2+)</name>
        <dbReference type="ChEBI" id="CHEBI:29035"/>
    </cofactor>
</comment>
<dbReference type="OrthoDB" id="614159at2759"/>
<accession>A0A8T0VLN5</accession>
<evidence type="ECO:0000256" key="6">
    <source>
        <dbReference type="ARBA" id="ARBA00022801"/>
    </source>
</evidence>
<dbReference type="InterPro" id="IPR000222">
    <property type="entry name" value="PP2C_BS"/>
</dbReference>
<keyword evidence="7" id="KW-0460">Magnesium</keyword>
<name>A0A8T0VLN5_PANVG</name>
<evidence type="ECO:0000256" key="1">
    <source>
        <dbReference type="ARBA" id="ARBA00001936"/>
    </source>
</evidence>
<dbReference type="Gene3D" id="6.10.140.1230">
    <property type="match status" value="1"/>
</dbReference>
<dbReference type="Proteomes" id="UP000823388">
    <property type="component" value="Chromosome 2N"/>
</dbReference>
<keyword evidence="5" id="KW-0479">Metal-binding</keyword>
<reference evidence="14" key="1">
    <citation type="submission" date="2020-05" db="EMBL/GenBank/DDBJ databases">
        <title>WGS assembly of Panicum virgatum.</title>
        <authorList>
            <person name="Lovell J.T."/>
            <person name="Jenkins J."/>
            <person name="Shu S."/>
            <person name="Juenger T.E."/>
            <person name="Schmutz J."/>
        </authorList>
    </citation>
    <scope>NUCLEOTIDE SEQUENCE</scope>
    <source>
        <strain evidence="14">AP13</strain>
    </source>
</reference>
<dbReference type="GO" id="GO:0004722">
    <property type="term" value="F:protein serine/threonine phosphatase activity"/>
    <property type="evidence" value="ECO:0007669"/>
    <property type="project" value="UniProtKB-EC"/>
</dbReference>
<dbReference type="EMBL" id="CM029040">
    <property type="protein sequence ID" value="KAG2635778.1"/>
    <property type="molecule type" value="Genomic_DNA"/>
</dbReference>
<evidence type="ECO:0000256" key="7">
    <source>
        <dbReference type="ARBA" id="ARBA00022842"/>
    </source>
</evidence>
<evidence type="ECO:0000256" key="8">
    <source>
        <dbReference type="ARBA" id="ARBA00022912"/>
    </source>
</evidence>
<keyword evidence="9" id="KW-0464">Manganese</keyword>
<organism evidence="14 15">
    <name type="scientific">Panicum virgatum</name>
    <name type="common">Blackwell switchgrass</name>
    <dbReference type="NCBI Taxonomy" id="38727"/>
    <lineage>
        <taxon>Eukaryota</taxon>
        <taxon>Viridiplantae</taxon>
        <taxon>Streptophyta</taxon>
        <taxon>Embryophyta</taxon>
        <taxon>Tracheophyta</taxon>
        <taxon>Spermatophyta</taxon>
        <taxon>Magnoliopsida</taxon>
        <taxon>Liliopsida</taxon>
        <taxon>Poales</taxon>
        <taxon>Poaceae</taxon>
        <taxon>PACMAD clade</taxon>
        <taxon>Panicoideae</taxon>
        <taxon>Panicodae</taxon>
        <taxon>Paniceae</taxon>
        <taxon>Panicinae</taxon>
        <taxon>Panicum</taxon>
        <taxon>Panicum sect. Hiantes</taxon>
    </lineage>
</organism>
<comment type="similarity">
    <text evidence="3 12">Belongs to the PP2C family.</text>
</comment>
<dbReference type="PROSITE" id="PS51746">
    <property type="entry name" value="PPM_2"/>
    <property type="match status" value="1"/>
</dbReference>
<keyword evidence="6 12" id="KW-0378">Hydrolase</keyword>
<keyword evidence="15" id="KW-1185">Reference proteome</keyword>
<evidence type="ECO:0000256" key="3">
    <source>
        <dbReference type="ARBA" id="ARBA00006702"/>
    </source>
</evidence>
<evidence type="ECO:0000256" key="11">
    <source>
        <dbReference type="ARBA" id="ARBA00048336"/>
    </source>
</evidence>
<dbReference type="GO" id="GO:0046872">
    <property type="term" value="F:metal ion binding"/>
    <property type="evidence" value="ECO:0007669"/>
    <property type="project" value="UniProtKB-KW"/>
</dbReference>
<dbReference type="Pfam" id="PF00481">
    <property type="entry name" value="PP2C"/>
    <property type="match status" value="2"/>
</dbReference>
<evidence type="ECO:0000256" key="10">
    <source>
        <dbReference type="ARBA" id="ARBA00047761"/>
    </source>
</evidence>
<evidence type="ECO:0000256" key="12">
    <source>
        <dbReference type="RuleBase" id="RU003465"/>
    </source>
</evidence>
<evidence type="ECO:0000256" key="4">
    <source>
        <dbReference type="ARBA" id="ARBA00013081"/>
    </source>
</evidence>
<comment type="cofactor">
    <cofactor evidence="2">
        <name>Mg(2+)</name>
        <dbReference type="ChEBI" id="CHEBI:18420"/>
    </cofactor>
</comment>
<comment type="catalytic activity">
    <reaction evidence="10">
        <text>O-phospho-L-seryl-[protein] + H2O = L-seryl-[protein] + phosphate</text>
        <dbReference type="Rhea" id="RHEA:20629"/>
        <dbReference type="Rhea" id="RHEA-COMP:9863"/>
        <dbReference type="Rhea" id="RHEA-COMP:11604"/>
        <dbReference type="ChEBI" id="CHEBI:15377"/>
        <dbReference type="ChEBI" id="CHEBI:29999"/>
        <dbReference type="ChEBI" id="CHEBI:43474"/>
        <dbReference type="ChEBI" id="CHEBI:83421"/>
        <dbReference type="EC" id="3.1.3.16"/>
    </reaction>
</comment>
<dbReference type="SMART" id="SM00332">
    <property type="entry name" value="PP2Cc"/>
    <property type="match status" value="1"/>
</dbReference>
<evidence type="ECO:0000256" key="2">
    <source>
        <dbReference type="ARBA" id="ARBA00001946"/>
    </source>
</evidence>
<protein>
    <recommendedName>
        <fullName evidence="4">protein-serine/threonine phosphatase</fullName>
        <ecNumber evidence="4">3.1.3.16</ecNumber>
    </recommendedName>
</protein>
<feature type="domain" description="PPM-type phosphatase" evidence="13">
    <location>
        <begin position="26"/>
        <end position="322"/>
    </location>
</feature>
<evidence type="ECO:0000256" key="9">
    <source>
        <dbReference type="ARBA" id="ARBA00023211"/>
    </source>
</evidence>
<comment type="caution">
    <text evidence="14">The sequence shown here is derived from an EMBL/GenBank/DDBJ whole genome shotgun (WGS) entry which is preliminary data.</text>
</comment>
<dbReference type="PANTHER" id="PTHR13832:SF760">
    <property type="entry name" value="PROTEIN PHOSPHATASE 2C 42-RELATED"/>
    <property type="match status" value="1"/>
</dbReference>
<keyword evidence="8 12" id="KW-0904">Protein phosphatase</keyword>
<proteinExistence type="inferred from homology"/>
<dbReference type="InterPro" id="IPR001932">
    <property type="entry name" value="PPM-type_phosphatase-like_dom"/>
</dbReference>
<evidence type="ECO:0000259" key="13">
    <source>
        <dbReference type="PROSITE" id="PS51746"/>
    </source>
</evidence>
<sequence>MSGFTMALAMPATLKCTKTGENKRLKYAVSAIQGYCENMEDSHTIAEDIDTNTLFFGVYDGHGGPAVAKFCAKHLHTELLNHRGFHDSLASAIERTFFRIDVMLRDRNFEKELSKYGGNRHWRKFKKDLCMSHILPCFVQRPPYKGPLVDGCTACVALIRGNQIIIGNAGDSRCVLSRNGQAIALSTDHRPCIPAERQRIDKARNATVINRVRGNAPQIDDGKTSRSIGDLKCKQSISLFPQDQILIPFPEVHSETITEDSEFLVIACSEFWDLMTNQQAVDYIKTYLKAGVDLSYICKSLLLYYERHQKGGKNMTIVIVVFKKPAKAHPVLPPATGQETARTQGHLSKIAEVMKIVNDTMKAPELAATIQEFIKEMAKDGKMEEMVSVDSALDSEDMKKEIEEVDKVLASVIGETASQLPDAARTQKIQQASTNKVVPEERQALAEDVDDDADFREEITARLAALRCLT</sequence>
<dbReference type="EC" id="3.1.3.16" evidence="4"/>